<dbReference type="InterPro" id="IPR039426">
    <property type="entry name" value="TonB-dep_rcpt-like"/>
</dbReference>
<dbReference type="Pfam" id="PF07715">
    <property type="entry name" value="Plug"/>
    <property type="match status" value="1"/>
</dbReference>
<evidence type="ECO:0000256" key="15">
    <source>
        <dbReference type="SAM" id="SignalP"/>
    </source>
</evidence>
<evidence type="ECO:0000256" key="6">
    <source>
        <dbReference type="ARBA" id="ARBA00022729"/>
    </source>
</evidence>
<feature type="domain" description="TonB-dependent receptor plug" evidence="17">
    <location>
        <begin position="59"/>
        <end position="171"/>
    </location>
</feature>
<comment type="subcellular location">
    <subcellularLocation>
        <location evidence="1 12">Cell outer membrane</location>
        <topology evidence="1 12">Multi-pass membrane protein</topology>
    </subcellularLocation>
</comment>
<dbReference type="PROSITE" id="PS01156">
    <property type="entry name" value="TONB_DEPENDENT_REC_2"/>
    <property type="match status" value="1"/>
</dbReference>
<dbReference type="AlphaFoldDB" id="A0A916T4S7"/>
<keyword evidence="19" id="KW-1185">Reference proteome</keyword>
<dbReference type="InterPro" id="IPR000531">
    <property type="entry name" value="Beta-barrel_TonB"/>
</dbReference>
<keyword evidence="7" id="KW-0408">Iron</keyword>
<dbReference type="PANTHER" id="PTHR32552:SF81">
    <property type="entry name" value="TONB-DEPENDENT OUTER MEMBRANE RECEPTOR"/>
    <property type="match status" value="1"/>
</dbReference>
<evidence type="ECO:0000256" key="1">
    <source>
        <dbReference type="ARBA" id="ARBA00004571"/>
    </source>
</evidence>
<organism evidence="18 19">
    <name type="scientific">Sphingomonas metalli</name>
    <dbReference type="NCBI Taxonomy" id="1779358"/>
    <lineage>
        <taxon>Bacteria</taxon>
        <taxon>Pseudomonadati</taxon>
        <taxon>Pseudomonadota</taxon>
        <taxon>Alphaproteobacteria</taxon>
        <taxon>Sphingomonadales</taxon>
        <taxon>Sphingomonadaceae</taxon>
        <taxon>Sphingomonas</taxon>
    </lineage>
</organism>
<evidence type="ECO:0000256" key="9">
    <source>
        <dbReference type="ARBA" id="ARBA00023077"/>
    </source>
</evidence>
<evidence type="ECO:0000256" key="8">
    <source>
        <dbReference type="ARBA" id="ARBA00023065"/>
    </source>
</evidence>
<evidence type="ECO:0000259" key="17">
    <source>
        <dbReference type="Pfam" id="PF07715"/>
    </source>
</evidence>
<protein>
    <submittedName>
        <fullName evidence="18">TonB-dependent receptor</fullName>
    </submittedName>
</protein>
<sequence>MTGHRSTVRALLACSTAAILTLTTPAIAQDVPPAAAPEASAAPEDADIVVTARRREESLQDTPIAITALSAETLQDRQIVQTQDLEKVTPSLQFKPAGQLSGNSASSVVFIRGVGQVDPTAAVDPGVGIYLDEVYLGRAVGGAIDFGDIAGVEVLRGPQGTLFGRNTIGGAILVRTRQPELGVWSTRSRVRVGDYNLFEGFTALNIPIGETLAARVSAGFRKRDGYVRRASDNLDLGNENGYSFNGALKWEPSSAFDMFLRGDYSRRDEHGAPFVFAGINEQAPVAAIASVAAGCPGATIPFSPIVRGDPRFGAPNVPQINDPRCANDFQAKGDFTNGGTAPVMSMSEVWGLANTANIRLTEQALIKLITAYRETTSRGVRDADNTPLTLITTDVGSKSHQFSQEVQLQLDFGKVSGILGGYYFDEVTDERATVYLAFPPSPPVISSLLRGGPGSRDLQVSRLKTNSVAAFGEVSWTPIERLELTGGLRYTSDRKYYQGTVLNLFPATQPDPNPLPSLATTQGGPLFIFNRPFVRDFAALTGSASAQYRWSDAISTYASWARSFKSGGFNTRYNAATTDNLPVPFADEKVTSYEIGVKTNIGRLRLNLAAFQAEYDDIQLIFRQGVVPLLFNAGKARIRGLEAEASYRAPWGLIFDGGISVLGDKIKSITQIPGATATVAPGDDLPFTPDLTANVGIGYKIELGGGTSLTPRFDGNYSSKFTFITGSIPLIEENGYFVGNASLILKLNSGIEVSAGVNNLFDERYLIQGNASLATLGYAERIFARPRNWFVQLSTSF</sequence>
<dbReference type="EMBL" id="BMIH01000002">
    <property type="protein sequence ID" value="GGB29093.1"/>
    <property type="molecule type" value="Genomic_DNA"/>
</dbReference>
<evidence type="ECO:0000256" key="7">
    <source>
        <dbReference type="ARBA" id="ARBA00023004"/>
    </source>
</evidence>
<feature type="short sequence motif" description="TonB C-terminal box" evidence="13">
    <location>
        <begin position="780"/>
        <end position="797"/>
    </location>
</feature>
<accession>A0A916T4S7</accession>
<comment type="similarity">
    <text evidence="12 14">Belongs to the TonB-dependent receptor family.</text>
</comment>
<proteinExistence type="inferred from homology"/>
<feature type="domain" description="TonB-dependent receptor-like beta-barrel" evidence="16">
    <location>
        <begin position="365"/>
        <end position="760"/>
    </location>
</feature>
<evidence type="ECO:0000256" key="13">
    <source>
        <dbReference type="PROSITE-ProRule" id="PRU10144"/>
    </source>
</evidence>
<dbReference type="RefSeq" id="WP_188658441.1">
    <property type="nucleotide sequence ID" value="NZ_BMIH01000002.1"/>
</dbReference>
<evidence type="ECO:0000259" key="16">
    <source>
        <dbReference type="Pfam" id="PF00593"/>
    </source>
</evidence>
<name>A0A916T4S7_9SPHN</name>
<dbReference type="SUPFAM" id="SSF56935">
    <property type="entry name" value="Porins"/>
    <property type="match status" value="1"/>
</dbReference>
<dbReference type="InterPro" id="IPR036942">
    <property type="entry name" value="Beta-barrel_TonB_sf"/>
</dbReference>
<reference evidence="18" key="2">
    <citation type="submission" date="2020-09" db="EMBL/GenBank/DDBJ databases">
        <authorList>
            <person name="Sun Q."/>
            <person name="Zhou Y."/>
        </authorList>
    </citation>
    <scope>NUCLEOTIDE SEQUENCE</scope>
    <source>
        <strain evidence="18">CGMCC 1.15330</strain>
    </source>
</reference>
<keyword evidence="18" id="KW-0675">Receptor</keyword>
<keyword evidence="10 12" id="KW-0472">Membrane</keyword>
<feature type="chain" id="PRO_5036771222" evidence="15">
    <location>
        <begin position="29"/>
        <end position="797"/>
    </location>
</feature>
<keyword evidence="8" id="KW-0406">Ion transport</keyword>
<keyword evidence="5 12" id="KW-0812">Transmembrane</keyword>
<dbReference type="GO" id="GO:0009279">
    <property type="term" value="C:cell outer membrane"/>
    <property type="evidence" value="ECO:0007669"/>
    <property type="project" value="UniProtKB-SubCell"/>
</dbReference>
<keyword evidence="9 14" id="KW-0798">TonB box</keyword>
<evidence type="ECO:0000256" key="2">
    <source>
        <dbReference type="ARBA" id="ARBA00022448"/>
    </source>
</evidence>
<dbReference type="PANTHER" id="PTHR32552">
    <property type="entry name" value="FERRICHROME IRON RECEPTOR-RELATED"/>
    <property type="match status" value="1"/>
</dbReference>
<gene>
    <name evidence="18" type="ORF">GCM10011380_18200</name>
</gene>
<evidence type="ECO:0000256" key="11">
    <source>
        <dbReference type="ARBA" id="ARBA00023237"/>
    </source>
</evidence>
<evidence type="ECO:0000256" key="10">
    <source>
        <dbReference type="ARBA" id="ARBA00023136"/>
    </source>
</evidence>
<evidence type="ECO:0000256" key="4">
    <source>
        <dbReference type="ARBA" id="ARBA00022496"/>
    </source>
</evidence>
<dbReference type="InterPro" id="IPR012910">
    <property type="entry name" value="Plug_dom"/>
</dbReference>
<dbReference type="Proteomes" id="UP000623067">
    <property type="component" value="Unassembled WGS sequence"/>
</dbReference>
<keyword evidence="2 12" id="KW-0813">Transport</keyword>
<evidence type="ECO:0000256" key="3">
    <source>
        <dbReference type="ARBA" id="ARBA00022452"/>
    </source>
</evidence>
<dbReference type="Pfam" id="PF00593">
    <property type="entry name" value="TonB_dep_Rec_b-barrel"/>
    <property type="match status" value="1"/>
</dbReference>
<dbReference type="Gene3D" id="2.40.170.20">
    <property type="entry name" value="TonB-dependent receptor, beta-barrel domain"/>
    <property type="match status" value="2"/>
</dbReference>
<comment type="caution">
    <text evidence="18">The sequence shown here is derived from an EMBL/GenBank/DDBJ whole genome shotgun (WGS) entry which is preliminary data.</text>
</comment>
<evidence type="ECO:0000256" key="5">
    <source>
        <dbReference type="ARBA" id="ARBA00022692"/>
    </source>
</evidence>
<dbReference type="PROSITE" id="PS52016">
    <property type="entry name" value="TONB_DEPENDENT_REC_3"/>
    <property type="match status" value="1"/>
</dbReference>
<evidence type="ECO:0000256" key="12">
    <source>
        <dbReference type="PROSITE-ProRule" id="PRU01360"/>
    </source>
</evidence>
<evidence type="ECO:0000313" key="18">
    <source>
        <dbReference type="EMBL" id="GGB29093.1"/>
    </source>
</evidence>
<dbReference type="GO" id="GO:0006826">
    <property type="term" value="P:iron ion transport"/>
    <property type="evidence" value="ECO:0007669"/>
    <property type="project" value="UniProtKB-KW"/>
</dbReference>
<dbReference type="InterPro" id="IPR010917">
    <property type="entry name" value="TonB_rcpt_CS"/>
</dbReference>
<keyword evidence="6 15" id="KW-0732">Signal</keyword>
<feature type="signal peptide" evidence="15">
    <location>
        <begin position="1"/>
        <end position="28"/>
    </location>
</feature>
<reference evidence="18" key="1">
    <citation type="journal article" date="2014" name="Int. J. Syst. Evol. Microbiol.">
        <title>Complete genome sequence of Corynebacterium casei LMG S-19264T (=DSM 44701T), isolated from a smear-ripened cheese.</title>
        <authorList>
            <consortium name="US DOE Joint Genome Institute (JGI-PGF)"/>
            <person name="Walter F."/>
            <person name="Albersmeier A."/>
            <person name="Kalinowski J."/>
            <person name="Ruckert C."/>
        </authorList>
    </citation>
    <scope>NUCLEOTIDE SEQUENCE</scope>
    <source>
        <strain evidence="18">CGMCC 1.15330</strain>
    </source>
</reference>
<keyword evidence="4" id="KW-0410">Iron transport</keyword>
<evidence type="ECO:0000313" key="19">
    <source>
        <dbReference type="Proteomes" id="UP000623067"/>
    </source>
</evidence>
<evidence type="ECO:0000256" key="14">
    <source>
        <dbReference type="RuleBase" id="RU003357"/>
    </source>
</evidence>
<keyword evidence="3 12" id="KW-1134">Transmembrane beta strand</keyword>
<keyword evidence="11 12" id="KW-0998">Cell outer membrane</keyword>